<feature type="region of interest" description="Disordered" evidence="1">
    <location>
        <begin position="510"/>
        <end position="554"/>
    </location>
</feature>
<protein>
    <recommendedName>
        <fullName evidence="2">Reverse transcriptase domain-containing protein</fullName>
    </recommendedName>
</protein>
<dbReference type="InterPro" id="IPR020847">
    <property type="entry name" value="AP_endonuclease_F1_BS"/>
</dbReference>
<dbReference type="InterPro" id="IPR000477">
    <property type="entry name" value="RT_dom"/>
</dbReference>
<dbReference type="Gene3D" id="3.60.10.10">
    <property type="entry name" value="Endonuclease/exonuclease/phosphatase"/>
    <property type="match status" value="1"/>
</dbReference>
<dbReference type="InterPro" id="IPR005135">
    <property type="entry name" value="Endo/exonuclease/phosphatase"/>
</dbReference>
<dbReference type="Pfam" id="PF03372">
    <property type="entry name" value="Exo_endo_phos"/>
    <property type="match status" value="1"/>
</dbReference>
<dbReference type="GO" id="GO:0003677">
    <property type="term" value="F:DNA binding"/>
    <property type="evidence" value="ECO:0007669"/>
    <property type="project" value="InterPro"/>
</dbReference>
<proteinExistence type="predicted"/>
<dbReference type="InterPro" id="IPR052343">
    <property type="entry name" value="Retrotransposon-Effector_Assoc"/>
</dbReference>
<accession>A0A2N9F3R6</accession>
<sequence length="2019" mass="229217">MKDEHGSWLTKREDIGKCFCQNFVKLFNSDNPQFPLDLEGLVPCCISEEENDQLVTPPSPEEVKAAVFAMKSNKTPGPDGMSPIFYKHYWHIIGGDVIEAVRSFFIRGYMLREVNHTFIALIPKTEKAVSVNQFRPISLCNVIYKTISKILANRLKPLLHKLVSPWQAAFTPGRNIQDNSIIAQEIIHSIDEKKVEVLLRLFQKAETLGKIKGYKVARNSFPISHLQFADDLIIFGAADEGNISSIQECLDTYANFWSFHIMGGKRSFHIESKRFDLSLNGTGSKQVQISESGRKHVRNIYLGLAGAKWIGQCVEENIVREKEQAFIRTRAENGKTYVSRRCSNDHGRYLEFTECGRGGSRGRVVIPEGRKQSGWRGFGKELQLLLVPDDGNGFQQATRQNRGVLGDGKVVKTQDSGPVVPPVSISDCDSGVVLKAEIPHSIPKILAESKIRQPLRFFPNQNPPSQRKLGKGLSIHISEHGKRHVTWTSQAEHEDETHARVISREKWVPKNQEKQTGPVGNTLLVGSTDRPTFEIGGPSGHREDGLEAGPSGPTGLVLNGPMLTNVVVGIDAGPDGPAGPISNNHQAGNSLPNQGEPKPEEINPRRMALTLVANAGQAVTQLEHARNELEAHREWTFQLADGRRLALPDFFPPLWSWRGVAHPRVVPESFEPYQMGDNGFSDGGFMGKIPDFDGFQLELTGLEMVEVQMLDPMVIRPISMVFPLLEDTSMPEIPEIGFYQNPPSEWVMGQMKLFGEAVGASYEGYEEEVISLLQKIELRRPQPRARAPRQHRGTQSASKGLRELRGLVSSVNYDSKITDSHKCLRMRNLIRMWKADIICLQETKLAVINRRVVQSLWGNQHVDWISLGSNGAAGGILLMWDKRVVEKVDEAADYYSLSCKFRNVLDQVEWSFSGVYGPNLDRREVFYREELAGLLSWWDVPCCIGGDFNVVRFPSEKSGLVSFNSAMHEFNDFISECGLLDIPLEGGMFTWSNNRDVPAMSRIDRFLFSPAWADHFGLVNQLRLPRLLSDHFPIRLDCGRLDGGKSPFRFENMWLKAEGFVDRVRGWWASYSFPGSPSHILANKLKALKMDLKKWNVNEFGNIHFKHQKLLHDLHKLESLGERRVLSEVEKNERLRLISDLETNLYLEEICWRQKSRVKWLKEGDKNTKYFHTVANSHRRRNSIRQLSINGVITTDQEAIKAEISGFYQQLYIEDTTCRPYLDGLSFSSISSEEACWLERPFEEEEICQVVRNMNGDKAPGPDGFPMSFYHACWSILRGDVLAVFSEFYEYDSFVRSLNATFLSLIPKKVNAVEVKDFRPISLVGSVYKILAKVLANRLSVVLATVISPSQNAFIQGRQITDWVLVANECLDSKLKDGQPGVICKLDVEKAYDHVNWGFLLYLLERCGFSLKWRRWIHYCISTVRFSVLINGSPEGFFGSSRGLRQGDSLSPLLFVIVMEALSKMMNKAVEGGLLSSFQVGSRDHAMVHVSHLLFADDTLIFSDANPAHIFNLRLLFTWFEAISGLKINFNKSEMAPVGNVPELGLLAAILGCKTVQLPINYLGLPLGAKFKSKAIWDPILEKMARKLAGWQRMYLSKGGRVTLIKSTLSSLPTYYLSLFPIPSSVALRIDKMQRDFLWGGIGEGKKFHLVNWHQVCQPLKFGGLGFRNIRVFNQALLGKWLWRYGVETDAFWRSVIFSKYGDSQGGWVTREVHGPHGVSLWKHIRKDWGQFARHVYVEVGEGARTRFWTDTWCGQRSLKDGFPELYRLARNKEAFVKDHMQYRNESVSWDFNFTRYVQDWELDAVASFLELLSSSSVKGYGEDRLCWRGSSKEGFQVRIYYKQLLPLADMAVPWKRIWKTNTPPRVAFFVWVAAMGRILTTDNLRRRHVIVLDWCCMCKENGESISHLLLHCSAAMEIWSFMFSIFGIQWVMPDGVLALLSSWGNSCHSTRIRKVWDMVPHCVFWCIWWERNSRSFEGKERNLMEVRGTVLRTLLDWSKAAGIVSFSSVVDLLGFCIA</sequence>
<dbReference type="InterPro" id="IPR026960">
    <property type="entry name" value="RVT-Znf"/>
</dbReference>
<dbReference type="InterPro" id="IPR036691">
    <property type="entry name" value="Endo/exonu/phosph_ase_sf"/>
</dbReference>
<feature type="domain" description="Reverse transcriptase" evidence="2">
    <location>
        <begin position="1287"/>
        <end position="1567"/>
    </location>
</feature>
<evidence type="ECO:0000313" key="3">
    <source>
        <dbReference type="EMBL" id="SPC81735.1"/>
    </source>
</evidence>
<dbReference type="GO" id="GO:0004519">
    <property type="term" value="F:endonuclease activity"/>
    <property type="evidence" value="ECO:0007669"/>
    <property type="project" value="InterPro"/>
</dbReference>
<evidence type="ECO:0000256" key="1">
    <source>
        <dbReference type="SAM" id="MobiDB-lite"/>
    </source>
</evidence>
<dbReference type="EMBL" id="OIVN01000535">
    <property type="protein sequence ID" value="SPC81735.1"/>
    <property type="molecule type" value="Genomic_DNA"/>
</dbReference>
<dbReference type="Pfam" id="PF00078">
    <property type="entry name" value="RVT_1"/>
    <property type="match status" value="2"/>
</dbReference>
<dbReference type="SUPFAM" id="SSF56219">
    <property type="entry name" value="DNase I-like"/>
    <property type="match status" value="1"/>
</dbReference>
<feature type="compositionally biased region" description="Polar residues" evidence="1">
    <location>
        <begin position="582"/>
        <end position="593"/>
    </location>
</feature>
<evidence type="ECO:0000259" key="2">
    <source>
        <dbReference type="PROSITE" id="PS50878"/>
    </source>
</evidence>
<dbReference type="GO" id="GO:0006281">
    <property type="term" value="P:DNA repair"/>
    <property type="evidence" value="ECO:0007669"/>
    <property type="project" value="InterPro"/>
</dbReference>
<dbReference type="CDD" id="cd01650">
    <property type="entry name" value="RT_nLTR_like"/>
    <property type="match status" value="2"/>
</dbReference>
<feature type="region of interest" description="Disordered" evidence="1">
    <location>
        <begin position="574"/>
        <end position="601"/>
    </location>
</feature>
<dbReference type="PROSITE" id="PS00726">
    <property type="entry name" value="AP_NUCLEASE_F1_1"/>
    <property type="match status" value="1"/>
</dbReference>
<dbReference type="SUPFAM" id="SSF56672">
    <property type="entry name" value="DNA/RNA polymerases"/>
    <property type="match status" value="2"/>
</dbReference>
<reference evidence="3" key="1">
    <citation type="submission" date="2018-02" db="EMBL/GenBank/DDBJ databases">
        <authorList>
            <person name="Cohen D.B."/>
            <person name="Kent A.D."/>
        </authorList>
    </citation>
    <scope>NUCLEOTIDE SEQUENCE</scope>
</reference>
<gene>
    <name evidence="3" type="ORF">FSB_LOCUS9617</name>
</gene>
<dbReference type="PANTHER" id="PTHR46890">
    <property type="entry name" value="NON-LTR RETROLELEMENT REVERSE TRANSCRIPTASE-LIKE PROTEIN-RELATED"/>
    <property type="match status" value="1"/>
</dbReference>
<dbReference type="InterPro" id="IPR043502">
    <property type="entry name" value="DNA/RNA_pol_sf"/>
</dbReference>
<organism evidence="3">
    <name type="scientific">Fagus sylvatica</name>
    <name type="common">Beechnut</name>
    <dbReference type="NCBI Taxonomy" id="28930"/>
    <lineage>
        <taxon>Eukaryota</taxon>
        <taxon>Viridiplantae</taxon>
        <taxon>Streptophyta</taxon>
        <taxon>Embryophyta</taxon>
        <taxon>Tracheophyta</taxon>
        <taxon>Spermatophyta</taxon>
        <taxon>Magnoliopsida</taxon>
        <taxon>eudicotyledons</taxon>
        <taxon>Gunneridae</taxon>
        <taxon>Pentapetalae</taxon>
        <taxon>rosids</taxon>
        <taxon>fabids</taxon>
        <taxon>Fagales</taxon>
        <taxon>Fagaceae</taxon>
        <taxon>Fagus</taxon>
    </lineage>
</organism>
<name>A0A2N9F3R6_FAGSY</name>
<dbReference type="Pfam" id="PF13966">
    <property type="entry name" value="zf-RVT"/>
    <property type="match status" value="1"/>
</dbReference>
<dbReference type="PANTHER" id="PTHR46890:SF50">
    <property type="entry name" value="RNA-DIRECTED DNA POLYMERASE, EUKARYOTA, REVERSE TRANSCRIPTASE ZINC-BINDING DOMAIN PROTEIN-RELATED"/>
    <property type="match status" value="1"/>
</dbReference>
<dbReference type="PROSITE" id="PS50878">
    <property type="entry name" value="RT_POL"/>
    <property type="match status" value="1"/>
</dbReference>